<sequence>MAGAAVSSPAALTLFPSTNVRCSRFNPATIPLFHLPLHPSSRSLKCNRCPRNNICNGKPNSSGRETVEMEEGFFDGDGEIEDESEEDDSESSIDLLFKFMQSIFRRVSKSAKKATRSVLPPAISPQLVSFAVDGVLLLTSLSIVKALLEVVCNLGGAVFFVILLLRVVWMAVSHFRSSENSFNQGGSSYGTAQPAN</sequence>
<accession>A0A9Q0KL03</accession>
<name>A0A9Q0KL03_9MAGN</name>
<keyword evidence="1" id="KW-1133">Transmembrane helix</keyword>
<feature type="transmembrane region" description="Helical" evidence="1">
    <location>
        <begin position="151"/>
        <end position="172"/>
    </location>
</feature>
<dbReference type="PANTHER" id="PTHR35474:SF3">
    <property type="entry name" value="PROTEIN SHORT HYPOCOTYL IN WHITE LIGHT 1"/>
    <property type="match status" value="1"/>
</dbReference>
<proteinExistence type="predicted"/>
<evidence type="ECO:0000313" key="3">
    <source>
        <dbReference type="Proteomes" id="UP001141806"/>
    </source>
</evidence>
<reference evidence="2" key="1">
    <citation type="journal article" date="2023" name="Plant J.">
        <title>The genome of the king protea, Protea cynaroides.</title>
        <authorList>
            <person name="Chang J."/>
            <person name="Duong T.A."/>
            <person name="Schoeman C."/>
            <person name="Ma X."/>
            <person name="Roodt D."/>
            <person name="Barker N."/>
            <person name="Li Z."/>
            <person name="Van de Peer Y."/>
            <person name="Mizrachi E."/>
        </authorList>
    </citation>
    <scope>NUCLEOTIDE SEQUENCE</scope>
    <source>
        <tissue evidence="2">Young leaves</tissue>
    </source>
</reference>
<comment type="caution">
    <text evidence="2">The sequence shown here is derived from an EMBL/GenBank/DDBJ whole genome shotgun (WGS) entry which is preliminary data.</text>
</comment>
<dbReference type="Proteomes" id="UP001141806">
    <property type="component" value="Unassembled WGS sequence"/>
</dbReference>
<dbReference type="GO" id="GO:0009787">
    <property type="term" value="P:regulation of abscisic acid-activated signaling pathway"/>
    <property type="evidence" value="ECO:0007669"/>
    <property type="project" value="InterPro"/>
</dbReference>
<feature type="transmembrane region" description="Helical" evidence="1">
    <location>
        <begin position="123"/>
        <end position="144"/>
    </location>
</feature>
<dbReference type="GO" id="GO:0010100">
    <property type="term" value="P:negative regulation of photomorphogenesis"/>
    <property type="evidence" value="ECO:0007669"/>
    <property type="project" value="InterPro"/>
</dbReference>
<organism evidence="2 3">
    <name type="scientific">Protea cynaroides</name>
    <dbReference type="NCBI Taxonomy" id="273540"/>
    <lineage>
        <taxon>Eukaryota</taxon>
        <taxon>Viridiplantae</taxon>
        <taxon>Streptophyta</taxon>
        <taxon>Embryophyta</taxon>
        <taxon>Tracheophyta</taxon>
        <taxon>Spermatophyta</taxon>
        <taxon>Magnoliopsida</taxon>
        <taxon>Proteales</taxon>
        <taxon>Proteaceae</taxon>
        <taxon>Protea</taxon>
    </lineage>
</organism>
<evidence type="ECO:0000313" key="2">
    <source>
        <dbReference type="EMBL" id="KAJ4972482.1"/>
    </source>
</evidence>
<dbReference type="AlphaFoldDB" id="A0A9Q0KL03"/>
<protein>
    <recommendedName>
        <fullName evidence="4">Protein SHORT HYPOCOTYL IN WHITE LIGHT 1</fullName>
    </recommendedName>
</protein>
<keyword evidence="1" id="KW-0472">Membrane</keyword>
<keyword evidence="3" id="KW-1185">Reference proteome</keyword>
<dbReference type="PANTHER" id="PTHR35474">
    <property type="entry name" value="ATP PHOSPHORIBOSYLTRANSFERASE REGULATORY SUBUNIT"/>
    <property type="match status" value="1"/>
</dbReference>
<gene>
    <name evidence="2" type="ORF">NE237_005656</name>
</gene>
<dbReference type="OrthoDB" id="1741000at2759"/>
<evidence type="ECO:0008006" key="4">
    <source>
        <dbReference type="Google" id="ProtNLM"/>
    </source>
</evidence>
<keyword evidence="1" id="KW-0812">Transmembrane</keyword>
<evidence type="ECO:0000256" key="1">
    <source>
        <dbReference type="SAM" id="Phobius"/>
    </source>
</evidence>
<dbReference type="EMBL" id="JAMYWD010000004">
    <property type="protein sequence ID" value="KAJ4972482.1"/>
    <property type="molecule type" value="Genomic_DNA"/>
</dbReference>
<dbReference type="InterPro" id="IPR039324">
    <property type="entry name" value="SHW1"/>
</dbReference>